<protein>
    <submittedName>
        <fullName evidence="2">TIGR01244 family phosphatase</fullName>
    </submittedName>
</protein>
<dbReference type="InterPro" id="IPR029021">
    <property type="entry name" value="Prot-tyrosine_phosphatase-like"/>
</dbReference>
<evidence type="ECO:0000313" key="2">
    <source>
        <dbReference type="EMBL" id="ATX66684.1"/>
    </source>
</evidence>
<name>A0A2K8KB86_9RHOB</name>
<dbReference type="CDD" id="cd14503">
    <property type="entry name" value="PTP-bact"/>
    <property type="match status" value="1"/>
</dbReference>
<dbReference type="OrthoDB" id="9805710at2"/>
<evidence type="ECO:0000259" key="1">
    <source>
        <dbReference type="Pfam" id="PF04273"/>
    </source>
</evidence>
<accession>A0A2K8KB86</accession>
<dbReference type="GO" id="GO:0016787">
    <property type="term" value="F:hydrolase activity"/>
    <property type="evidence" value="ECO:0007669"/>
    <property type="project" value="InterPro"/>
</dbReference>
<dbReference type="Gene3D" id="3.90.190.10">
    <property type="entry name" value="Protein tyrosine phosphatase superfamily"/>
    <property type="match status" value="1"/>
</dbReference>
<reference evidence="2 3" key="1">
    <citation type="submission" date="2017-11" db="EMBL/GenBank/DDBJ databases">
        <title>Revised Sequence and Annotation of the Rhodobaca barguzinensis strain alga05 Genome.</title>
        <authorList>
            <person name="Kopejtka K."/>
            <person name="Tomasch J.M."/>
            <person name="Bunk B."/>
            <person name="Koblizek M."/>
        </authorList>
    </citation>
    <scope>NUCLEOTIDE SEQUENCE [LARGE SCALE GENOMIC DNA]</scope>
    <source>
        <strain evidence="3">alga05</strain>
    </source>
</reference>
<dbReference type="NCBIfam" id="TIGR01244">
    <property type="entry name" value="TIGR01244 family sulfur transferase"/>
    <property type="match status" value="1"/>
</dbReference>
<dbReference type="Pfam" id="PF04273">
    <property type="entry name" value="BLH_phosphatase"/>
    <property type="match status" value="1"/>
</dbReference>
<gene>
    <name evidence="2" type="ORF">BG454_13360</name>
</gene>
<organism evidence="2 3">
    <name type="scientific">Roseinatronobacter bogoriensis subsp. barguzinensis</name>
    <dbReference type="NCBI Taxonomy" id="441209"/>
    <lineage>
        <taxon>Bacteria</taxon>
        <taxon>Pseudomonadati</taxon>
        <taxon>Pseudomonadota</taxon>
        <taxon>Alphaproteobacteria</taxon>
        <taxon>Rhodobacterales</taxon>
        <taxon>Paracoccaceae</taxon>
        <taxon>Roseinatronobacter</taxon>
    </lineage>
</organism>
<dbReference type="EMBL" id="CP024899">
    <property type="protein sequence ID" value="ATX66684.1"/>
    <property type="molecule type" value="Genomic_DNA"/>
</dbReference>
<proteinExistence type="predicted"/>
<dbReference type="InterPro" id="IPR005939">
    <property type="entry name" value="BLH_phosphatase-like"/>
</dbReference>
<dbReference type="Proteomes" id="UP000228948">
    <property type="component" value="Chromosome"/>
</dbReference>
<sequence>MEIRPLTDDYAVSPQIAPEDVPAIVEAGFTTLVCNRPDGEIPPEVQAEAIRKAAEAAGLRFVLNPVIGGAITMENIRAQATAIQQSEGPLLAYCASGNRSSIVWALAHAGQRPTDELIAIPARHGYGLEPFRATIDQLAQG</sequence>
<dbReference type="STRING" id="441209.GCA_001870665_02454"/>
<dbReference type="AlphaFoldDB" id="A0A2K8KB86"/>
<dbReference type="RefSeq" id="WP_071481170.1">
    <property type="nucleotide sequence ID" value="NZ_CP024899.1"/>
</dbReference>
<dbReference type="KEGG" id="rbg:BG454_13360"/>
<keyword evidence="3" id="KW-1185">Reference proteome</keyword>
<feature type="domain" description="Beta-lactamase hydrolase-like protein phosphatase-like" evidence="1">
    <location>
        <begin position="3"/>
        <end position="110"/>
    </location>
</feature>
<evidence type="ECO:0000313" key="3">
    <source>
        <dbReference type="Proteomes" id="UP000228948"/>
    </source>
</evidence>